<dbReference type="Proteomes" id="UP001234297">
    <property type="component" value="Chromosome 12"/>
</dbReference>
<evidence type="ECO:0000313" key="1">
    <source>
        <dbReference type="EMBL" id="KAJ8615867.1"/>
    </source>
</evidence>
<name>A0ACC2K428_PERAE</name>
<reference evidence="1 2" key="1">
    <citation type="journal article" date="2022" name="Hortic Res">
        <title>A haplotype resolved chromosomal level avocado genome allows analysis of novel avocado genes.</title>
        <authorList>
            <person name="Nath O."/>
            <person name="Fletcher S.J."/>
            <person name="Hayward A."/>
            <person name="Shaw L.M."/>
            <person name="Masouleh A.K."/>
            <person name="Furtado A."/>
            <person name="Henry R.J."/>
            <person name="Mitter N."/>
        </authorList>
    </citation>
    <scope>NUCLEOTIDE SEQUENCE [LARGE SCALE GENOMIC DNA]</scope>
    <source>
        <strain evidence="2">cv. Hass</strain>
    </source>
</reference>
<gene>
    <name evidence="1" type="ORF">MRB53_035239</name>
</gene>
<dbReference type="EMBL" id="CM056820">
    <property type="protein sequence ID" value="KAJ8615867.1"/>
    <property type="molecule type" value="Genomic_DNA"/>
</dbReference>
<accession>A0ACC2K428</accession>
<evidence type="ECO:0000313" key="2">
    <source>
        <dbReference type="Proteomes" id="UP001234297"/>
    </source>
</evidence>
<protein>
    <submittedName>
        <fullName evidence="1">Uncharacterized protein</fullName>
    </submittedName>
</protein>
<organism evidence="1 2">
    <name type="scientific">Persea americana</name>
    <name type="common">Avocado</name>
    <dbReference type="NCBI Taxonomy" id="3435"/>
    <lineage>
        <taxon>Eukaryota</taxon>
        <taxon>Viridiplantae</taxon>
        <taxon>Streptophyta</taxon>
        <taxon>Embryophyta</taxon>
        <taxon>Tracheophyta</taxon>
        <taxon>Spermatophyta</taxon>
        <taxon>Magnoliopsida</taxon>
        <taxon>Magnoliidae</taxon>
        <taxon>Laurales</taxon>
        <taxon>Lauraceae</taxon>
        <taxon>Persea</taxon>
    </lineage>
</organism>
<proteinExistence type="predicted"/>
<comment type="caution">
    <text evidence="1">The sequence shown here is derived from an EMBL/GenBank/DDBJ whole genome shotgun (WGS) entry which is preliminary data.</text>
</comment>
<keyword evidence="2" id="KW-1185">Reference proteome</keyword>
<sequence>MSRCGASMSRELRKEKLENGTGVGKDGMFVKGKMRYMITNDLQVSPVRTRTALGLLNRFCISDLSELEERNVNLGQDEALSLLKASLTSKTVLSDVFLKKPKKLGRRSSLYS</sequence>